<dbReference type="GO" id="GO:0005737">
    <property type="term" value="C:cytoplasm"/>
    <property type="evidence" value="ECO:0007669"/>
    <property type="project" value="TreeGrafter"/>
</dbReference>
<dbReference type="InterPro" id="IPR001623">
    <property type="entry name" value="DnaJ_domain"/>
</dbReference>
<dbReference type="InterPro" id="IPR018253">
    <property type="entry name" value="DnaJ_domain_CS"/>
</dbReference>
<sequence>MAQNYYEVLGLDANAESDEIIKAYRSLAKAYHPDTATHPNAKQLFEKISAAYSVLSDPEKRSAYDRELNESSKEEEIPESDEYSLMADYEYTCEKEEHFLIDGAEVAMTGARHLIMGEREYIVYDDGLIDIGGKLSFKVEGPERYLVDGAEKVLLNSDHFIQKGDEYVVIDGKPFLVRKSDEK</sequence>
<dbReference type="GO" id="GO:0042026">
    <property type="term" value="P:protein refolding"/>
    <property type="evidence" value="ECO:0007669"/>
    <property type="project" value="TreeGrafter"/>
</dbReference>
<evidence type="ECO:0000259" key="2">
    <source>
        <dbReference type="PROSITE" id="PS50076"/>
    </source>
</evidence>
<dbReference type="CDD" id="cd06257">
    <property type="entry name" value="DnaJ"/>
    <property type="match status" value="1"/>
</dbReference>
<dbReference type="GeneID" id="9743015"/>
<dbReference type="PROSITE" id="PS00636">
    <property type="entry name" value="DNAJ_1"/>
    <property type="match status" value="1"/>
</dbReference>
<gene>
    <name evidence="3" type="ordered locus">Mpet_0567</name>
</gene>
<dbReference type="AlphaFoldDB" id="E1RHN2"/>
<dbReference type="GO" id="GO:0051082">
    <property type="term" value="F:unfolded protein binding"/>
    <property type="evidence" value="ECO:0007669"/>
    <property type="project" value="TreeGrafter"/>
</dbReference>
<dbReference type="EMBL" id="CP002117">
    <property type="protein sequence ID" value="ADN35341.1"/>
    <property type="molecule type" value="Genomic_DNA"/>
</dbReference>
<name>E1RHN2_METP4</name>
<dbReference type="InterPro" id="IPR036869">
    <property type="entry name" value="J_dom_sf"/>
</dbReference>
<dbReference type="SUPFAM" id="SSF46565">
    <property type="entry name" value="Chaperone J-domain"/>
    <property type="match status" value="1"/>
</dbReference>
<dbReference type="PRINTS" id="PR00625">
    <property type="entry name" value="JDOMAIN"/>
</dbReference>
<dbReference type="RefSeq" id="WP_013328519.1">
    <property type="nucleotide sequence ID" value="NC_014507.1"/>
</dbReference>
<dbReference type="KEGG" id="mpi:Mpet_0567"/>
<dbReference type="Gene3D" id="1.10.287.110">
    <property type="entry name" value="DnaJ domain"/>
    <property type="match status" value="1"/>
</dbReference>
<accession>E1RHN2</accession>
<protein>
    <submittedName>
        <fullName evidence="3">Heat shock protein DnaJ domain protein</fullName>
    </submittedName>
</protein>
<feature type="domain" description="J" evidence="2">
    <location>
        <begin position="4"/>
        <end position="68"/>
    </location>
</feature>
<dbReference type="Pfam" id="PF00226">
    <property type="entry name" value="DnaJ"/>
    <property type="match status" value="1"/>
</dbReference>
<dbReference type="PANTHER" id="PTHR43096">
    <property type="entry name" value="DNAJ HOMOLOG 1, MITOCHONDRIAL-RELATED"/>
    <property type="match status" value="1"/>
</dbReference>
<dbReference type="SMART" id="SM00271">
    <property type="entry name" value="DnaJ"/>
    <property type="match status" value="1"/>
</dbReference>
<dbReference type="PROSITE" id="PS50076">
    <property type="entry name" value="DNAJ_2"/>
    <property type="match status" value="1"/>
</dbReference>
<evidence type="ECO:0000313" key="4">
    <source>
        <dbReference type="Proteomes" id="UP000006565"/>
    </source>
</evidence>
<dbReference type="Proteomes" id="UP000006565">
    <property type="component" value="Chromosome"/>
</dbReference>
<dbReference type="HOGENOM" id="CLU_1472110_0_0_2"/>
<organism evidence="3 4">
    <name type="scientific">Methanolacinia petrolearia (strain DSM 11571 / OCM 486 / SEBR 4847)</name>
    <name type="common">Methanoplanus petrolearius</name>
    <dbReference type="NCBI Taxonomy" id="679926"/>
    <lineage>
        <taxon>Archaea</taxon>
        <taxon>Methanobacteriati</taxon>
        <taxon>Methanobacteriota</taxon>
        <taxon>Stenosarchaea group</taxon>
        <taxon>Methanomicrobia</taxon>
        <taxon>Methanomicrobiales</taxon>
        <taxon>Methanomicrobiaceae</taxon>
        <taxon>Methanolacinia</taxon>
    </lineage>
</organism>
<dbReference type="OrthoDB" id="11397at2157"/>
<keyword evidence="1" id="KW-0143">Chaperone</keyword>
<dbReference type="PANTHER" id="PTHR43096:SF52">
    <property type="entry name" value="DNAJ HOMOLOG 1, MITOCHONDRIAL-RELATED"/>
    <property type="match status" value="1"/>
</dbReference>
<proteinExistence type="predicted"/>
<keyword evidence="4" id="KW-1185">Reference proteome</keyword>
<evidence type="ECO:0000256" key="1">
    <source>
        <dbReference type="ARBA" id="ARBA00023186"/>
    </source>
</evidence>
<dbReference type="STRING" id="679926.Mpet_0567"/>
<keyword evidence="3" id="KW-0346">Stress response</keyword>
<evidence type="ECO:0000313" key="3">
    <source>
        <dbReference type="EMBL" id="ADN35341.1"/>
    </source>
</evidence>
<dbReference type="eggNOG" id="arCOG02846">
    <property type="taxonomic scope" value="Archaea"/>
</dbReference>
<reference evidence="3 4" key="1">
    <citation type="journal article" date="2010" name="Stand. Genomic Sci.">
        <title>Complete genome sequence of Methanoplanus petrolearius type strain (SEBR 4847).</title>
        <authorList>
            <person name="Brambilla E."/>
            <person name="Djao O.D."/>
            <person name="Daligault H."/>
            <person name="Lapidus A."/>
            <person name="Lucas S."/>
            <person name="Hammon N."/>
            <person name="Nolan M."/>
            <person name="Tice H."/>
            <person name="Cheng J.F."/>
            <person name="Han C."/>
            <person name="Tapia R."/>
            <person name="Goodwin L."/>
            <person name="Pitluck S."/>
            <person name="Liolios K."/>
            <person name="Ivanova N."/>
            <person name="Mavromatis K."/>
            <person name="Mikhailova N."/>
            <person name="Pati A."/>
            <person name="Chen A."/>
            <person name="Palaniappan K."/>
            <person name="Land M."/>
            <person name="Hauser L."/>
            <person name="Chang Y.J."/>
            <person name="Jeffries C.D."/>
            <person name="Rohde M."/>
            <person name="Spring S."/>
            <person name="Sikorski J."/>
            <person name="Goker M."/>
            <person name="Woyke T."/>
            <person name="Bristow J."/>
            <person name="Eisen J.A."/>
            <person name="Markowitz V."/>
            <person name="Hugenholtz P."/>
            <person name="Kyrpides N.C."/>
            <person name="Klenk H.P."/>
        </authorList>
    </citation>
    <scope>NUCLEOTIDE SEQUENCE [LARGE SCALE GENOMIC DNA]</scope>
    <source>
        <strain evidence="4">DSM 11571 / OCM 486 / SEBR 4847</strain>
    </source>
</reference>